<feature type="chain" id="PRO_5016755570" description="Secreted protein" evidence="1">
    <location>
        <begin position="27"/>
        <end position="90"/>
    </location>
</feature>
<dbReference type="AlphaFoldDB" id="A0A380JZJ4"/>
<evidence type="ECO:0008006" key="4">
    <source>
        <dbReference type="Google" id="ProtNLM"/>
    </source>
</evidence>
<name>A0A380JZJ4_STRDY</name>
<dbReference type="EMBL" id="UHFG01000004">
    <property type="protein sequence ID" value="SUN51226.1"/>
    <property type="molecule type" value="Genomic_DNA"/>
</dbReference>
<evidence type="ECO:0000313" key="2">
    <source>
        <dbReference type="EMBL" id="SUN51226.1"/>
    </source>
</evidence>
<keyword evidence="1" id="KW-0732">Signal</keyword>
<dbReference type="Proteomes" id="UP000254797">
    <property type="component" value="Unassembled WGS sequence"/>
</dbReference>
<sequence>MSKHKIIGLAVMVIMTVLLTNGEVNAHEVTATFVPPTTPRVSDPCTIEPIGNKNFINYMPPGGRGSEGKLTEILSKQLESGLSEGILISR</sequence>
<proteinExistence type="predicted"/>
<evidence type="ECO:0000256" key="1">
    <source>
        <dbReference type="SAM" id="SignalP"/>
    </source>
</evidence>
<dbReference type="RefSeq" id="WP_115246605.1">
    <property type="nucleotide sequence ID" value="NZ_JAIEZZ010000059.1"/>
</dbReference>
<accession>A0A380JZJ4</accession>
<organism evidence="2 3">
    <name type="scientific">Streptococcus dysgalactiae subsp. dysgalactiae</name>
    <dbReference type="NCBI Taxonomy" id="99822"/>
    <lineage>
        <taxon>Bacteria</taxon>
        <taxon>Bacillati</taxon>
        <taxon>Bacillota</taxon>
        <taxon>Bacilli</taxon>
        <taxon>Lactobacillales</taxon>
        <taxon>Streptococcaceae</taxon>
        <taxon>Streptococcus</taxon>
    </lineage>
</organism>
<feature type="signal peptide" evidence="1">
    <location>
        <begin position="1"/>
        <end position="26"/>
    </location>
</feature>
<reference evidence="2 3" key="1">
    <citation type="submission" date="2018-06" db="EMBL/GenBank/DDBJ databases">
        <authorList>
            <consortium name="Pathogen Informatics"/>
            <person name="Doyle S."/>
        </authorList>
    </citation>
    <scope>NUCLEOTIDE SEQUENCE [LARGE SCALE GENOMIC DNA]</scope>
    <source>
        <strain evidence="2 3">NCTC4670</strain>
    </source>
</reference>
<protein>
    <recommendedName>
        <fullName evidence="4">Secreted protein</fullName>
    </recommendedName>
</protein>
<gene>
    <name evidence="2" type="ORF">NCTC4670_01891</name>
</gene>
<evidence type="ECO:0000313" key="3">
    <source>
        <dbReference type="Proteomes" id="UP000254797"/>
    </source>
</evidence>